<evidence type="ECO:0000256" key="1">
    <source>
        <dbReference type="SAM" id="SignalP"/>
    </source>
</evidence>
<gene>
    <name evidence="2" type="ORF">KXJ70_09945</name>
</gene>
<reference evidence="2" key="1">
    <citation type="submission" date="2021-07" db="EMBL/GenBank/DDBJ databases">
        <title>Zhongshania sp. CAU 1632 isolated from seawater.</title>
        <authorList>
            <person name="Kim W."/>
        </authorList>
    </citation>
    <scope>NUCLEOTIDE SEQUENCE</scope>
    <source>
        <strain evidence="2">CAU 1632</strain>
    </source>
</reference>
<protein>
    <submittedName>
        <fullName evidence="2">Uncharacterized protein</fullName>
    </submittedName>
</protein>
<proteinExistence type="predicted"/>
<name>A0ABS6VS06_9GAMM</name>
<accession>A0ABS6VS06</accession>
<dbReference type="RefSeq" id="WP_219043354.1">
    <property type="nucleotide sequence ID" value="NZ_JAHWDQ010000002.1"/>
</dbReference>
<feature type="signal peptide" evidence="1">
    <location>
        <begin position="1"/>
        <end position="19"/>
    </location>
</feature>
<dbReference type="EMBL" id="JAHWDQ010000002">
    <property type="protein sequence ID" value="MBW2941100.1"/>
    <property type="molecule type" value="Genomic_DNA"/>
</dbReference>
<sequence length="88" mass="9572">MNKTISAIFVLIASAMATAAEPNIADSEPMVLAYNQVNSVKLPDANIEYASQRSAERFLEQNLDVVAASLSVELEDKISSLMTPRIDE</sequence>
<comment type="caution">
    <text evidence="2">The sequence shown here is derived from an EMBL/GenBank/DDBJ whole genome shotgun (WGS) entry which is preliminary data.</text>
</comment>
<keyword evidence="3" id="KW-1185">Reference proteome</keyword>
<keyword evidence="1" id="KW-0732">Signal</keyword>
<feature type="chain" id="PRO_5047291467" evidence="1">
    <location>
        <begin position="20"/>
        <end position="88"/>
    </location>
</feature>
<dbReference type="Proteomes" id="UP001166291">
    <property type="component" value="Unassembled WGS sequence"/>
</dbReference>
<organism evidence="2 3">
    <name type="scientific">Zhongshania aquimaris</name>
    <dbReference type="NCBI Taxonomy" id="2857107"/>
    <lineage>
        <taxon>Bacteria</taxon>
        <taxon>Pseudomonadati</taxon>
        <taxon>Pseudomonadota</taxon>
        <taxon>Gammaproteobacteria</taxon>
        <taxon>Cellvibrionales</taxon>
        <taxon>Spongiibacteraceae</taxon>
        <taxon>Zhongshania</taxon>
    </lineage>
</organism>
<evidence type="ECO:0000313" key="2">
    <source>
        <dbReference type="EMBL" id="MBW2941100.1"/>
    </source>
</evidence>
<evidence type="ECO:0000313" key="3">
    <source>
        <dbReference type="Proteomes" id="UP001166291"/>
    </source>
</evidence>